<dbReference type="Pfam" id="PF12911">
    <property type="entry name" value="OppC_N"/>
    <property type="match status" value="1"/>
</dbReference>
<dbReference type="InterPro" id="IPR025966">
    <property type="entry name" value="OppC_N"/>
</dbReference>
<evidence type="ECO:0000256" key="6">
    <source>
        <dbReference type="ARBA" id="ARBA00022927"/>
    </source>
</evidence>
<evidence type="ECO:0000256" key="2">
    <source>
        <dbReference type="ARBA" id="ARBA00022448"/>
    </source>
</evidence>
<comment type="subcellular location">
    <subcellularLocation>
        <location evidence="1 9">Cell membrane</location>
        <topology evidence="1 9">Multi-pass membrane protein</topology>
    </subcellularLocation>
</comment>
<dbReference type="GO" id="GO:0015031">
    <property type="term" value="P:protein transport"/>
    <property type="evidence" value="ECO:0007669"/>
    <property type="project" value="UniProtKB-KW"/>
</dbReference>
<feature type="transmembrane region" description="Helical" evidence="9">
    <location>
        <begin position="96"/>
        <end position="123"/>
    </location>
</feature>
<dbReference type="GO" id="GO:0055085">
    <property type="term" value="P:transmembrane transport"/>
    <property type="evidence" value="ECO:0007669"/>
    <property type="project" value="InterPro"/>
</dbReference>
<keyword evidence="7 9" id="KW-1133">Transmembrane helix</keyword>
<evidence type="ECO:0000313" key="11">
    <source>
        <dbReference type="EMBL" id="MEN9062148.1"/>
    </source>
</evidence>
<keyword evidence="6" id="KW-0653">Protein transport</keyword>
<keyword evidence="12" id="KW-1185">Reference proteome</keyword>
<feature type="transmembrane region" description="Helical" evidence="9">
    <location>
        <begin position="28"/>
        <end position="50"/>
    </location>
</feature>
<dbReference type="RefSeq" id="WP_347167147.1">
    <property type="nucleotide sequence ID" value="NZ_JBDNCH010000002.1"/>
</dbReference>
<keyword evidence="2 9" id="KW-0813">Transport</keyword>
<evidence type="ECO:0000256" key="9">
    <source>
        <dbReference type="RuleBase" id="RU363032"/>
    </source>
</evidence>
<dbReference type="GO" id="GO:0015833">
    <property type="term" value="P:peptide transport"/>
    <property type="evidence" value="ECO:0007669"/>
    <property type="project" value="UniProtKB-KW"/>
</dbReference>
<dbReference type="InterPro" id="IPR000515">
    <property type="entry name" value="MetI-like"/>
</dbReference>
<evidence type="ECO:0000313" key="12">
    <source>
        <dbReference type="Proteomes" id="UP001428774"/>
    </source>
</evidence>
<keyword evidence="4 9" id="KW-0812">Transmembrane</keyword>
<proteinExistence type="inferred from homology"/>
<dbReference type="PANTHER" id="PTHR43386">
    <property type="entry name" value="OLIGOPEPTIDE TRANSPORT SYSTEM PERMEASE PROTEIN APPC"/>
    <property type="match status" value="1"/>
</dbReference>
<dbReference type="PROSITE" id="PS50928">
    <property type="entry name" value="ABC_TM1"/>
    <property type="match status" value="1"/>
</dbReference>
<dbReference type="Gene3D" id="1.10.3720.10">
    <property type="entry name" value="MetI-like"/>
    <property type="match status" value="1"/>
</dbReference>
<feature type="transmembrane region" description="Helical" evidence="9">
    <location>
        <begin position="143"/>
        <end position="169"/>
    </location>
</feature>
<evidence type="ECO:0000256" key="4">
    <source>
        <dbReference type="ARBA" id="ARBA00022692"/>
    </source>
</evidence>
<dbReference type="PANTHER" id="PTHR43386:SF1">
    <property type="entry name" value="D,D-DIPEPTIDE TRANSPORT SYSTEM PERMEASE PROTEIN DDPC-RELATED"/>
    <property type="match status" value="1"/>
</dbReference>
<sequence>MTDMTANPRRQRFAWFLDPFAAVARDRFALGGLIILGLFFVIALFAPMIATHDPFASAMTESSRLNRLARPSAEHLLGTTTFGHDVFSQFILGFRVALLVGLLGAFAVGVISTLFGVISGYFGGWIDDLLMRITDIALSIPTLPFAIVAVGLLGPSVNNIILVIVLLFWRNGARIIRAAVLTERERVYVRWARAAGASHLHVIVKHILPNVFRVVFLWVTMSVAFAVLTEASLSFIGLGDPSTTSWGQMLNTAFASGNLRSAWWWVVPPSLALVTLISALYLVGRAFEEYNNPRLRAKR</sequence>
<keyword evidence="8 9" id="KW-0472">Membrane</keyword>
<feature type="transmembrane region" description="Helical" evidence="9">
    <location>
        <begin position="262"/>
        <end position="284"/>
    </location>
</feature>
<comment type="similarity">
    <text evidence="9">Belongs to the binding-protein-dependent transport system permease family.</text>
</comment>
<feature type="domain" description="ABC transmembrane type-1" evidence="10">
    <location>
        <begin position="98"/>
        <end position="284"/>
    </location>
</feature>
<feature type="transmembrane region" description="Helical" evidence="9">
    <location>
        <begin position="215"/>
        <end position="236"/>
    </location>
</feature>
<dbReference type="Proteomes" id="UP001428774">
    <property type="component" value="Unassembled WGS sequence"/>
</dbReference>
<evidence type="ECO:0000256" key="3">
    <source>
        <dbReference type="ARBA" id="ARBA00022475"/>
    </source>
</evidence>
<dbReference type="AlphaFoldDB" id="A0AAW9STP8"/>
<comment type="caution">
    <text evidence="11">The sequence shown here is derived from an EMBL/GenBank/DDBJ whole genome shotgun (WGS) entry which is preliminary data.</text>
</comment>
<name>A0AAW9STP8_9RHOB</name>
<reference evidence="11 12" key="1">
    <citation type="submission" date="2024-05" db="EMBL/GenBank/DDBJ databases">
        <title>Genome sequence of Ponticoccus litoralis KCCM 90028.</title>
        <authorList>
            <person name="Kim J.M."/>
            <person name="Lee J.K."/>
            <person name="Choi B.J."/>
            <person name="Bayburt H."/>
            <person name="Baek J.H."/>
            <person name="Jeon C.O."/>
        </authorList>
    </citation>
    <scope>NUCLEOTIDE SEQUENCE [LARGE SCALE GENOMIC DNA]</scope>
    <source>
        <strain evidence="11 12">KCCM 90028</strain>
    </source>
</reference>
<protein>
    <submittedName>
        <fullName evidence="11">ABC transporter permease</fullName>
    </submittedName>
</protein>
<dbReference type="CDD" id="cd06261">
    <property type="entry name" value="TM_PBP2"/>
    <property type="match status" value="1"/>
</dbReference>
<keyword evidence="3" id="KW-1003">Cell membrane</keyword>
<gene>
    <name evidence="11" type="ORF">ABFB10_15250</name>
</gene>
<dbReference type="InterPro" id="IPR050366">
    <property type="entry name" value="BP-dependent_transpt_permease"/>
</dbReference>
<evidence type="ECO:0000256" key="7">
    <source>
        <dbReference type="ARBA" id="ARBA00022989"/>
    </source>
</evidence>
<dbReference type="InterPro" id="IPR035906">
    <property type="entry name" value="MetI-like_sf"/>
</dbReference>
<dbReference type="EMBL" id="JBDNCH010000002">
    <property type="protein sequence ID" value="MEN9062148.1"/>
    <property type="molecule type" value="Genomic_DNA"/>
</dbReference>
<keyword evidence="5" id="KW-0571">Peptide transport</keyword>
<dbReference type="Pfam" id="PF00528">
    <property type="entry name" value="BPD_transp_1"/>
    <property type="match status" value="1"/>
</dbReference>
<dbReference type="GO" id="GO:0005886">
    <property type="term" value="C:plasma membrane"/>
    <property type="evidence" value="ECO:0007669"/>
    <property type="project" value="UniProtKB-SubCell"/>
</dbReference>
<organism evidence="11 12">
    <name type="scientific">Ponticoccus litoralis</name>
    <dbReference type="NCBI Taxonomy" id="422297"/>
    <lineage>
        <taxon>Bacteria</taxon>
        <taxon>Pseudomonadati</taxon>
        <taxon>Pseudomonadota</taxon>
        <taxon>Alphaproteobacteria</taxon>
        <taxon>Rhodobacterales</taxon>
        <taxon>Roseobacteraceae</taxon>
        <taxon>Ponticoccus</taxon>
    </lineage>
</organism>
<evidence type="ECO:0000259" key="10">
    <source>
        <dbReference type="PROSITE" id="PS50928"/>
    </source>
</evidence>
<evidence type="ECO:0000256" key="5">
    <source>
        <dbReference type="ARBA" id="ARBA00022856"/>
    </source>
</evidence>
<dbReference type="SUPFAM" id="SSF161098">
    <property type="entry name" value="MetI-like"/>
    <property type="match status" value="1"/>
</dbReference>
<accession>A0AAW9STP8</accession>
<evidence type="ECO:0000256" key="1">
    <source>
        <dbReference type="ARBA" id="ARBA00004651"/>
    </source>
</evidence>
<evidence type="ECO:0000256" key="8">
    <source>
        <dbReference type="ARBA" id="ARBA00023136"/>
    </source>
</evidence>